<evidence type="ECO:0000256" key="5">
    <source>
        <dbReference type="RuleBase" id="RU000688"/>
    </source>
</evidence>
<feature type="transmembrane region" description="Helical" evidence="6">
    <location>
        <begin position="140"/>
        <end position="161"/>
    </location>
</feature>
<dbReference type="Gene3D" id="1.20.1070.10">
    <property type="entry name" value="Rhodopsin 7-helix transmembrane proteins"/>
    <property type="match status" value="1"/>
</dbReference>
<dbReference type="InterPro" id="IPR000276">
    <property type="entry name" value="GPCR_Rhodpsn"/>
</dbReference>
<dbReference type="RefSeq" id="XP_006813630.1">
    <property type="nucleotide sequence ID" value="XM_006813567.1"/>
</dbReference>
<keyword evidence="5" id="KW-0807">Transducer</keyword>
<keyword evidence="8" id="KW-1185">Reference proteome</keyword>
<feature type="transmembrane region" description="Helical" evidence="6">
    <location>
        <begin position="57"/>
        <end position="81"/>
    </location>
</feature>
<dbReference type="PANTHER" id="PTHR45698:SF1">
    <property type="entry name" value="TRACE AMINE-ASSOCIATED RECEPTOR 13C-LIKE"/>
    <property type="match status" value="1"/>
</dbReference>
<feature type="transmembrane region" description="Helical" evidence="6">
    <location>
        <begin position="278"/>
        <end position="299"/>
    </location>
</feature>
<dbReference type="InterPro" id="IPR017452">
    <property type="entry name" value="GPCR_Rhodpsn_7TM"/>
</dbReference>
<keyword evidence="5" id="KW-0675">Receptor</keyword>
<evidence type="ECO:0000313" key="8">
    <source>
        <dbReference type="Proteomes" id="UP000694865"/>
    </source>
</evidence>
<dbReference type="Proteomes" id="UP000694865">
    <property type="component" value="Unplaced"/>
</dbReference>
<feature type="transmembrane region" description="Helical" evidence="6">
    <location>
        <begin position="101"/>
        <end position="119"/>
    </location>
</feature>
<evidence type="ECO:0000259" key="7">
    <source>
        <dbReference type="PROSITE" id="PS50262"/>
    </source>
</evidence>
<feature type="domain" description="G-protein coupled receptors family 1 profile" evidence="7">
    <location>
        <begin position="36"/>
        <end position="297"/>
    </location>
</feature>
<dbReference type="PRINTS" id="PR00237">
    <property type="entry name" value="GPCRRHODOPSN"/>
</dbReference>
<organism evidence="8 9">
    <name type="scientific">Saccoglossus kowalevskii</name>
    <name type="common">Acorn worm</name>
    <dbReference type="NCBI Taxonomy" id="10224"/>
    <lineage>
        <taxon>Eukaryota</taxon>
        <taxon>Metazoa</taxon>
        <taxon>Hemichordata</taxon>
        <taxon>Enteropneusta</taxon>
        <taxon>Harrimaniidae</taxon>
        <taxon>Saccoglossus</taxon>
    </lineage>
</organism>
<name>A0ABM0M0T9_SACKO</name>
<keyword evidence="5" id="KW-0297">G-protein coupled receptor</keyword>
<comment type="subcellular location">
    <subcellularLocation>
        <location evidence="1">Membrane</location>
    </subcellularLocation>
</comment>
<dbReference type="Pfam" id="PF00001">
    <property type="entry name" value="7tm_1"/>
    <property type="match status" value="1"/>
</dbReference>
<comment type="similarity">
    <text evidence="5">Belongs to the G-protein coupled receptor 1 family.</text>
</comment>
<dbReference type="PANTHER" id="PTHR45698">
    <property type="entry name" value="TRACE AMINE-ASSOCIATED RECEPTOR 19N-RELATED"/>
    <property type="match status" value="1"/>
</dbReference>
<protein>
    <submittedName>
        <fullName evidence="9">Substance-P receptor-like</fullName>
    </submittedName>
</protein>
<keyword evidence="2 5" id="KW-0812">Transmembrane</keyword>
<reference evidence="9" key="1">
    <citation type="submission" date="2025-08" db="UniProtKB">
        <authorList>
            <consortium name="RefSeq"/>
        </authorList>
    </citation>
    <scope>IDENTIFICATION</scope>
    <source>
        <tissue evidence="9">Testes</tissue>
    </source>
</reference>
<gene>
    <name evidence="9" type="primary">LOC102809208</name>
</gene>
<dbReference type="PROSITE" id="PS00237">
    <property type="entry name" value="G_PROTEIN_RECEP_F1_1"/>
    <property type="match status" value="1"/>
</dbReference>
<feature type="transmembrane region" description="Helical" evidence="6">
    <location>
        <begin position="20"/>
        <end position="45"/>
    </location>
</feature>
<dbReference type="PROSITE" id="PS50262">
    <property type="entry name" value="G_PROTEIN_RECEP_F1_2"/>
    <property type="match status" value="1"/>
</dbReference>
<dbReference type="CDD" id="cd00637">
    <property type="entry name" value="7tm_classA_rhodopsin-like"/>
    <property type="match status" value="1"/>
</dbReference>
<feature type="transmembrane region" description="Helical" evidence="6">
    <location>
        <begin position="181"/>
        <end position="205"/>
    </location>
</feature>
<evidence type="ECO:0000256" key="2">
    <source>
        <dbReference type="ARBA" id="ARBA00022692"/>
    </source>
</evidence>
<sequence>MNNTYNETTLDDVDGISGLSVVNTFIAIIGIVGLIGNFAVCYVFLKVKHLRTLTNYLIVHQAVIDFMASVIIALIVLGPQFNSVAETPLGRFVCLFWKSAYPQWALFLTSSLNLVVITMERYCAIVYPLHYSRLFTVTKVKIMLVMVWVIGFAFKSFLFSIQHYDHGQCLFQKTWPSVEVARAVGILNVLVHYFTPLAVMAFAYMRCIMVLMKSSVADVQPSQSSMANKLEHTMQKVRKNVLKMLLLVFVAYAVCWGPNQVMFALFCVGVKIDFLRGYYQFTSILGLLNSAINPFIYALKYKQFQNGIRIVFGCKKAAAIGDINSIHSVDMSINIRTRNTTVN</sequence>
<feature type="transmembrane region" description="Helical" evidence="6">
    <location>
        <begin position="244"/>
        <end position="266"/>
    </location>
</feature>
<evidence type="ECO:0000256" key="3">
    <source>
        <dbReference type="ARBA" id="ARBA00022989"/>
    </source>
</evidence>
<keyword evidence="4 6" id="KW-0472">Membrane</keyword>
<evidence type="ECO:0000256" key="1">
    <source>
        <dbReference type="ARBA" id="ARBA00004370"/>
    </source>
</evidence>
<proteinExistence type="inferred from homology"/>
<evidence type="ECO:0000313" key="9">
    <source>
        <dbReference type="RefSeq" id="XP_006813630.1"/>
    </source>
</evidence>
<keyword evidence="3 6" id="KW-1133">Transmembrane helix</keyword>
<accession>A0ABM0M0T9</accession>
<evidence type="ECO:0000256" key="4">
    <source>
        <dbReference type="ARBA" id="ARBA00023136"/>
    </source>
</evidence>
<dbReference type="SMART" id="SM01381">
    <property type="entry name" value="7TM_GPCR_Srsx"/>
    <property type="match status" value="1"/>
</dbReference>
<evidence type="ECO:0000256" key="6">
    <source>
        <dbReference type="SAM" id="Phobius"/>
    </source>
</evidence>
<dbReference type="GeneID" id="102809208"/>
<dbReference type="SUPFAM" id="SSF81321">
    <property type="entry name" value="Family A G protein-coupled receptor-like"/>
    <property type="match status" value="1"/>
</dbReference>